<keyword evidence="6" id="KW-0862">Zinc</keyword>
<name>A0A420ELE6_9ALTE</name>
<gene>
    <name evidence="10" type="ORF">DBZ36_02310</name>
</gene>
<keyword evidence="3" id="KW-0732">Signal</keyword>
<dbReference type="NCBIfam" id="NF006947">
    <property type="entry name" value="PRK09429.1"/>
    <property type="match status" value="1"/>
</dbReference>
<keyword evidence="2" id="KW-0479">Metal-binding</keyword>
<evidence type="ECO:0000256" key="9">
    <source>
        <dbReference type="SAM" id="MobiDB-lite"/>
    </source>
</evidence>
<dbReference type="GO" id="GO:0030288">
    <property type="term" value="C:outer membrane-bounded periplasmic space"/>
    <property type="evidence" value="ECO:0007669"/>
    <property type="project" value="InterPro"/>
</dbReference>
<dbReference type="GO" id="GO:0006508">
    <property type="term" value="P:proteolysis"/>
    <property type="evidence" value="ECO:0007669"/>
    <property type="project" value="UniProtKB-KW"/>
</dbReference>
<feature type="disulfide bond" evidence="8">
    <location>
        <begin position="233"/>
        <end position="240"/>
    </location>
</feature>
<feature type="region of interest" description="Disordered" evidence="9">
    <location>
        <begin position="267"/>
        <end position="299"/>
    </location>
</feature>
<evidence type="ECO:0000313" key="10">
    <source>
        <dbReference type="EMBL" id="RKF21503.1"/>
    </source>
</evidence>
<keyword evidence="1" id="KW-0645">Protease</keyword>
<accession>A0A420ELE6</accession>
<organism evidence="10 11">
    <name type="scientific">Alginatibacterium sediminis</name>
    <dbReference type="NCBI Taxonomy" id="2164068"/>
    <lineage>
        <taxon>Bacteria</taxon>
        <taxon>Pseudomonadati</taxon>
        <taxon>Pseudomonadota</taxon>
        <taxon>Gammaproteobacteria</taxon>
        <taxon>Alteromonadales</taxon>
        <taxon>Alteromonadaceae</taxon>
        <taxon>Alginatibacterium</taxon>
    </lineage>
</organism>
<dbReference type="InterPro" id="IPR009045">
    <property type="entry name" value="Zn_M74/Hedgehog-like"/>
</dbReference>
<keyword evidence="11" id="KW-1185">Reference proteome</keyword>
<dbReference type="Gene3D" id="3.30.1380.10">
    <property type="match status" value="1"/>
</dbReference>
<reference evidence="10 11" key="1">
    <citation type="submission" date="2018-09" db="EMBL/GenBank/DDBJ databases">
        <authorList>
            <person name="Wang Z."/>
        </authorList>
    </citation>
    <scope>NUCLEOTIDE SEQUENCE [LARGE SCALE GENOMIC DNA]</scope>
    <source>
        <strain evidence="10 11">ALS 81</strain>
    </source>
</reference>
<dbReference type="OrthoDB" id="1467367at2"/>
<dbReference type="AlphaFoldDB" id="A0A420ELE6"/>
<evidence type="ECO:0000256" key="5">
    <source>
        <dbReference type="ARBA" id="ARBA00022801"/>
    </source>
</evidence>
<dbReference type="Pfam" id="PF03411">
    <property type="entry name" value="Peptidase_M74"/>
    <property type="match status" value="1"/>
</dbReference>
<evidence type="ECO:0000256" key="3">
    <source>
        <dbReference type="ARBA" id="ARBA00022729"/>
    </source>
</evidence>
<dbReference type="SUPFAM" id="SSF55166">
    <property type="entry name" value="Hedgehog/DD-peptidase"/>
    <property type="match status" value="1"/>
</dbReference>
<feature type="disulfide bond" evidence="8">
    <location>
        <begin position="204"/>
        <end position="252"/>
    </location>
</feature>
<keyword evidence="8" id="KW-1015">Disulfide bond</keyword>
<dbReference type="InterPro" id="IPR005073">
    <property type="entry name" value="Peptidase_M74"/>
</dbReference>
<evidence type="ECO:0000256" key="4">
    <source>
        <dbReference type="ARBA" id="ARBA00022764"/>
    </source>
</evidence>
<protein>
    <submittedName>
        <fullName evidence="10">Penicillin-insensitive murein endopeptidase</fullName>
    </submittedName>
</protein>
<keyword evidence="4" id="KW-0574">Periplasm</keyword>
<evidence type="ECO:0000313" key="11">
    <source>
        <dbReference type="Proteomes" id="UP000286482"/>
    </source>
</evidence>
<evidence type="ECO:0000256" key="2">
    <source>
        <dbReference type="ARBA" id="ARBA00022723"/>
    </source>
</evidence>
<proteinExistence type="predicted"/>
<evidence type="ECO:0000256" key="6">
    <source>
        <dbReference type="ARBA" id="ARBA00022833"/>
    </source>
</evidence>
<dbReference type="Proteomes" id="UP000286482">
    <property type="component" value="Unassembled WGS sequence"/>
</dbReference>
<evidence type="ECO:0000256" key="1">
    <source>
        <dbReference type="ARBA" id="ARBA00022670"/>
    </source>
</evidence>
<dbReference type="GO" id="GO:0008237">
    <property type="term" value="F:metallopeptidase activity"/>
    <property type="evidence" value="ECO:0007669"/>
    <property type="project" value="UniProtKB-KW"/>
</dbReference>
<evidence type="ECO:0000256" key="8">
    <source>
        <dbReference type="PIRSR" id="PIRSR018455-2"/>
    </source>
</evidence>
<dbReference type="GO" id="GO:0004252">
    <property type="term" value="F:serine-type endopeptidase activity"/>
    <property type="evidence" value="ECO:0007669"/>
    <property type="project" value="InterPro"/>
</dbReference>
<keyword evidence="7" id="KW-0482">Metalloprotease</keyword>
<comment type="caution">
    <text evidence="10">The sequence shown here is derived from an EMBL/GenBank/DDBJ whole genome shotgun (WGS) entry which is preliminary data.</text>
</comment>
<dbReference type="PIRSF" id="PIRSF018455">
    <property type="entry name" value="MepA"/>
    <property type="match status" value="1"/>
</dbReference>
<keyword evidence="5" id="KW-0378">Hydrolase</keyword>
<sequence length="299" mass="33865">MYRELTKFIYRAFKSLHAENKLHLLGFILFISHGANANPWEAFKSPLDKPADAIGSYSNGCLAGAKPLPIDGEGYMVMRTSRNRYYGHPSLVDFVQDYAKLTHQAGLPYLLVGDMSMPRGGNFSSGHASHQIGLDADIWFKRQQKMLSIKQRENISAVSMVDLANYRVHPKNWSDKHAQMVQLAASDERVARIFVSPIIKQELCAMEWSDDAWLGKVRPWWGHTYHMHVRLNCPEGDTSCVDQAPPPPGNGCNDMQWWKTTYAQIEREKKDPSLKKPSPPKAKKKPKIKPSQCELVLSS</sequence>
<dbReference type="EMBL" id="RAQO01000002">
    <property type="protein sequence ID" value="RKF21503.1"/>
    <property type="molecule type" value="Genomic_DNA"/>
</dbReference>
<evidence type="ECO:0000256" key="7">
    <source>
        <dbReference type="ARBA" id="ARBA00023049"/>
    </source>
</evidence>
<dbReference type="GO" id="GO:0046872">
    <property type="term" value="F:metal ion binding"/>
    <property type="evidence" value="ECO:0007669"/>
    <property type="project" value="UniProtKB-KW"/>
</dbReference>